<dbReference type="OrthoDB" id="10340413at2759"/>
<proteinExistence type="predicted"/>
<evidence type="ECO:0000313" key="2">
    <source>
        <dbReference type="Proteomes" id="UP000250140"/>
    </source>
</evidence>
<organism evidence="1 2">
    <name type="scientific">Glonium stellatum</name>
    <dbReference type="NCBI Taxonomy" id="574774"/>
    <lineage>
        <taxon>Eukaryota</taxon>
        <taxon>Fungi</taxon>
        <taxon>Dikarya</taxon>
        <taxon>Ascomycota</taxon>
        <taxon>Pezizomycotina</taxon>
        <taxon>Dothideomycetes</taxon>
        <taxon>Pleosporomycetidae</taxon>
        <taxon>Gloniales</taxon>
        <taxon>Gloniaceae</taxon>
        <taxon>Glonium</taxon>
    </lineage>
</organism>
<reference evidence="1 2" key="1">
    <citation type="journal article" date="2016" name="Nat. Commun.">
        <title>Ectomycorrhizal ecology is imprinted in the genome of the dominant symbiotic fungus Cenococcum geophilum.</title>
        <authorList>
            <consortium name="DOE Joint Genome Institute"/>
            <person name="Peter M."/>
            <person name="Kohler A."/>
            <person name="Ohm R.A."/>
            <person name="Kuo A."/>
            <person name="Krutzmann J."/>
            <person name="Morin E."/>
            <person name="Arend M."/>
            <person name="Barry K.W."/>
            <person name="Binder M."/>
            <person name="Choi C."/>
            <person name="Clum A."/>
            <person name="Copeland A."/>
            <person name="Grisel N."/>
            <person name="Haridas S."/>
            <person name="Kipfer T."/>
            <person name="LaButti K."/>
            <person name="Lindquist E."/>
            <person name="Lipzen A."/>
            <person name="Maire R."/>
            <person name="Meier B."/>
            <person name="Mihaltcheva S."/>
            <person name="Molinier V."/>
            <person name="Murat C."/>
            <person name="Poggeler S."/>
            <person name="Quandt C.A."/>
            <person name="Sperisen C."/>
            <person name="Tritt A."/>
            <person name="Tisserant E."/>
            <person name="Crous P.W."/>
            <person name="Henrissat B."/>
            <person name="Nehls U."/>
            <person name="Egli S."/>
            <person name="Spatafora J.W."/>
            <person name="Grigoriev I.V."/>
            <person name="Martin F.M."/>
        </authorList>
    </citation>
    <scope>NUCLEOTIDE SEQUENCE [LARGE SCALE GENOMIC DNA]</scope>
    <source>
        <strain evidence="1 2">CBS 207.34</strain>
    </source>
</reference>
<name>A0A8E2EMN7_9PEZI</name>
<accession>A0A8E2EMN7</accession>
<dbReference type="AlphaFoldDB" id="A0A8E2EMN7"/>
<dbReference type="Proteomes" id="UP000250140">
    <property type="component" value="Unassembled WGS sequence"/>
</dbReference>
<protein>
    <submittedName>
        <fullName evidence="1">Uncharacterized protein</fullName>
    </submittedName>
</protein>
<evidence type="ECO:0000313" key="1">
    <source>
        <dbReference type="EMBL" id="OCL01298.1"/>
    </source>
</evidence>
<sequence>MNASGSTRPSQTPSFNLPLENRLNYTYYELLSELGEQAGWIPPGLPLTVVTVPLPDYPPILRPGGRLYEEAHGYLGEYFIINFAVLINFESKPLSTLSPPNYFLGWLDVLERRCIKHIQLHCRLDIEEPVIIEIELWAVNHAVAALSILAAALPALQSVYFRLHIKLTSSLWHLNYSMDPVRKQTLVCFIVRMVQPFRAVEKVEVVEFVGSARDVFAEKPYDPQELENMTLTLHSEKELPEACRARVGQGEWR</sequence>
<dbReference type="EMBL" id="KV751158">
    <property type="protein sequence ID" value="OCL01298.1"/>
    <property type="molecule type" value="Genomic_DNA"/>
</dbReference>
<keyword evidence="2" id="KW-1185">Reference proteome</keyword>
<gene>
    <name evidence="1" type="ORF">AOQ84DRAFT_370266</name>
</gene>